<feature type="non-terminal residue" evidence="2">
    <location>
        <position position="115"/>
    </location>
</feature>
<dbReference type="OrthoDB" id="10404461at2759"/>
<evidence type="ECO:0000313" key="1">
    <source>
        <dbReference type="EMBL" id="KAE8952253.1"/>
    </source>
</evidence>
<gene>
    <name evidence="1" type="ORF">PR002_g32730</name>
    <name evidence="2" type="ORF">PR003_g34491</name>
</gene>
<sequence>MLSLFFFSSCQLFQFLTLRMVSSLVSTLAVASALSSMAMLAPTADAHQIVLLPEPQWTTNDKETKYNPLAFLENQGFATQEDFASWRDKNGYKSLRDFMDNAKYTVTSGADFSCG</sequence>
<proteinExistence type="predicted"/>
<evidence type="ECO:0000313" key="3">
    <source>
        <dbReference type="Proteomes" id="UP000434957"/>
    </source>
</evidence>
<dbReference type="EMBL" id="QXFU01011747">
    <property type="protein sequence ID" value="KAE8952253.1"/>
    <property type="molecule type" value="Genomic_DNA"/>
</dbReference>
<protein>
    <submittedName>
        <fullName evidence="2">Uncharacterized protein</fullName>
    </submittedName>
</protein>
<accession>A0A6A4APZ2</accession>
<dbReference type="AlphaFoldDB" id="A0A6A4APZ2"/>
<reference evidence="2 3" key="1">
    <citation type="submission" date="2018-08" db="EMBL/GenBank/DDBJ databases">
        <title>Genomic investigation of the strawberry pathogen Phytophthora fragariae indicates pathogenicity is determined by transcriptional variation in three key races.</title>
        <authorList>
            <person name="Adams T.M."/>
            <person name="Armitage A.D."/>
            <person name="Sobczyk M.K."/>
            <person name="Bates H.J."/>
            <person name="Dunwell J.M."/>
            <person name="Nellist C.F."/>
            <person name="Harrison R.J."/>
        </authorList>
    </citation>
    <scope>NUCLEOTIDE SEQUENCE [LARGE SCALE GENOMIC DNA]</scope>
    <source>
        <strain evidence="1 4">SCRP324</strain>
        <strain evidence="2 3">SCRP333</strain>
    </source>
</reference>
<dbReference type="Proteomes" id="UP000435112">
    <property type="component" value="Unassembled WGS sequence"/>
</dbReference>
<evidence type="ECO:0000313" key="2">
    <source>
        <dbReference type="EMBL" id="KAE9260146.1"/>
    </source>
</evidence>
<organism evidence="2 3">
    <name type="scientific">Phytophthora rubi</name>
    <dbReference type="NCBI Taxonomy" id="129364"/>
    <lineage>
        <taxon>Eukaryota</taxon>
        <taxon>Sar</taxon>
        <taxon>Stramenopiles</taxon>
        <taxon>Oomycota</taxon>
        <taxon>Peronosporomycetes</taxon>
        <taxon>Peronosporales</taxon>
        <taxon>Peronosporaceae</taxon>
        <taxon>Phytophthora</taxon>
    </lineage>
</organism>
<comment type="caution">
    <text evidence="2">The sequence shown here is derived from an EMBL/GenBank/DDBJ whole genome shotgun (WGS) entry which is preliminary data.</text>
</comment>
<keyword evidence="3" id="KW-1185">Reference proteome</keyword>
<dbReference type="EMBL" id="QXFT01011552">
    <property type="protein sequence ID" value="KAE9260146.1"/>
    <property type="molecule type" value="Genomic_DNA"/>
</dbReference>
<evidence type="ECO:0000313" key="4">
    <source>
        <dbReference type="Proteomes" id="UP000435112"/>
    </source>
</evidence>
<dbReference type="Proteomes" id="UP000434957">
    <property type="component" value="Unassembled WGS sequence"/>
</dbReference>
<name>A0A6A4APZ2_9STRA</name>